<dbReference type="SUPFAM" id="SSF52540">
    <property type="entry name" value="P-loop containing nucleoside triphosphate hydrolases"/>
    <property type="match status" value="1"/>
</dbReference>
<proteinExistence type="inferred from homology"/>
<gene>
    <name evidence="11" type="primary">tmk</name>
    <name evidence="13" type="ORF">GQR91_07435</name>
    <name evidence="14" type="ORF">SAMN05216557_103337</name>
</gene>
<dbReference type="EMBL" id="WSUT01000005">
    <property type="protein sequence ID" value="MWC43489.1"/>
    <property type="molecule type" value="Genomic_DNA"/>
</dbReference>
<dbReference type="EC" id="2.7.4.9" evidence="2 11"/>
<dbReference type="Proteomes" id="UP000323502">
    <property type="component" value="Unassembled WGS sequence"/>
</dbReference>
<dbReference type="GO" id="GO:0004798">
    <property type="term" value="F:dTMP kinase activity"/>
    <property type="evidence" value="ECO:0007669"/>
    <property type="project" value="UniProtKB-UniRule"/>
</dbReference>
<evidence type="ECO:0000313" key="14">
    <source>
        <dbReference type="EMBL" id="SDF43168.1"/>
    </source>
</evidence>
<name>A0A1G7L104_9SPHN</name>
<organism evidence="14 15">
    <name type="scientific">Sphingomonas carotinifaciens</name>
    <dbReference type="NCBI Taxonomy" id="1166323"/>
    <lineage>
        <taxon>Bacteria</taxon>
        <taxon>Pseudomonadati</taxon>
        <taxon>Pseudomonadota</taxon>
        <taxon>Alphaproteobacteria</taxon>
        <taxon>Sphingomonadales</taxon>
        <taxon>Sphingomonadaceae</taxon>
        <taxon>Sphingomonas</taxon>
    </lineage>
</organism>
<protein>
    <recommendedName>
        <fullName evidence="3 11">Thymidylate kinase</fullName>
        <ecNumber evidence="2 11">2.7.4.9</ecNumber>
    </recommendedName>
    <alternativeName>
        <fullName evidence="9 11">dTMP kinase</fullName>
    </alternativeName>
</protein>
<dbReference type="PANTHER" id="PTHR10344">
    <property type="entry name" value="THYMIDYLATE KINASE"/>
    <property type="match status" value="1"/>
</dbReference>
<dbReference type="AlphaFoldDB" id="A0A1G7L104"/>
<evidence type="ECO:0000256" key="6">
    <source>
        <dbReference type="ARBA" id="ARBA00022741"/>
    </source>
</evidence>
<dbReference type="GO" id="GO:0005829">
    <property type="term" value="C:cytosol"/>
    <property type="evidence" value="ECO:0007669"/>
    <property type="project" value="TreeGrafter"/>
</dbReference>
<dbReference type="Gene3D" id="3.40.50.300">
    <property type="entry name" value="P-loop containing nucleotide triphosphate hydrolases"/>
    <property type="match status" value="1"/>
</dbReference>
<dbReference type="OrthoDB" id="9774907at2"/>
<feature type="domain" description="Thymidylate kinase-like" evidence="12">
    <location>
        <begin position="7"/>
        <end position="186"/>
    </location>
</feature>
<evidence type="ECO:0000256" key="7">
    <source>
        <dbReference type="ARBA" id="ARBA00022777"/>
    </source>
</evidence>
<evidence type="ECO:0000256" key="1">
    <source>
        <dbReference type="ARBA" id="ARBA00009776"/>
    </source>
</evidence>
<dbReference type="HAMAP" id="MF_00165">
    <property type="entry name" value="Thymidylate_kinase"/>
    <property type="match status" value="1"/>
</dbReference>
<dbReference type="GO" id="GO:0005524">
    <property type="term" value="F:ATP binding"/>
    <property type="evidence" value="ECO:0007669"/>
    <property type="project" value="UniProtKB-UniRule"/>
</dbReference>
<comment type="function">
    <text evidence="11">Phosphorylation of dTMP to form dTDP in both de novo and salvage pathways of dTTP synthesis.</text>
</comment>
<evidence type="ECO:0000256" key="9">
    <source>
        <dbReference type="ARBA" id="ARBA00029962"/>
    </source>
</evidence>
<dbReference type="GO" id="GO:0006227">
    <property type="term" value="P:dUDP biosynthetic process"/>
    <property type="evidence" value="ECO:0007669"/>
    <property type="project" value="TreeGrafter"/>
</dbReference>
<dbReference type="InterPro" id="IPR027417">
    <property type="entry name" value="P-loop_NTPase"/>
</dbReference>
<reference evidence="14 15" key="1">
    <citation type="submission" date="2016-10" db="EMBL/GenBank/DDBJ databases">
        <authorList>
            <person name="Varghese N."/>
            <person name="Submissions S."/>
        </authorList>
    </citation>
    <scope>NUCLEOTIDE SEQUENCE [LARGE SCALE GENOMIC DNA]</scope>
    <source>
        <strain evidence="14 15">S7-754</strain>
    </source>
</reference>
<keyword evidence="6 11" id="KW-0547">Nucleotide-binding</keyword>
<keyword evidence="7 11" id="KW-0418">Kinase</keyword>
<evidence type="ECO:0000313" key="13">
    <source>
        <dbReference type="EMBL" id="MWC43489.1"/>
    </source>
</evidence>
<evidence type="ECO:0000256" key="10">
    <source>
        <dbReference type="ARBA" id="ARBA00048743"/>
    </source>
</evidence>
<dbReference type="EMBL" id="FNBI01000003">
    <property type="protein sequence ID" value="SDF43168.1"/>
    <property type="molecule type" value="Genomic_DNA"/>
</dbReference>
<accession>A0A1G7L104</accession>
<dbReference type="PANTHER" id="PTHR10344:SF4">
    <property type="entry name" value="UMP-CMP KINASE 2, MITOCHONDRIAL"/>
    <property type="match status" value="1"/>
</dbReference>
<evidence type="ECO:0000256" key="2">
    <source>
        <dbReference type="ARBA" id="ARBA00012980"/>
    </source>
</evidence>
<reference evidence="13 16" key="2">
    <citation type="submission" date="2019-12" db="EMBL/GenBank/DDBJ databases">
        <authorList>
            <person name="Zheng J."/>
        </authorList>
    </citation>
    <scope>NUCLEOTIDE SEQUENCE [LARGE SCALE GENOMIC DNA]</scope>
    <source>
        <strain evidence="13 16">DSM 27347</strain>
    </source>
</reference>
<evidence type="ECO:0000256" key="4">
    <source>
        <dbReference type="ARBA" id="ARBA00022679"/>
    </source>
</evidence>
<keyword evidence="8 11" id="KW-0067">ATP-binding</keyword>
<dbReference type="Pfam" id="PF02223">
    <property type="entry name" value="Thymidylate_kin"/>
    <property type="match status" value="1"/>
</dbReference>
<evidence type="ECO:0000313" key="15">
    <source>
        <dbReference type="Proteomes" id="UP000323502"/>
    </source>
</evidence>
<dbReference type="InterPro" id="IPR039430">
    <property type="entry name" value="Thymidylate_kin-like_dom"/>
</dbReference>
<dbReference type="RefSeq" id="WP_149682241.1">
    <property type="nucleotide sequence ID" value="NZ_FNBI01000003.1"/>
</dbReference>
<comment type="catalytic activity">
    <reaction evidence="10 11">
        <text>dTMP + ATP = dTDP + ADP</text>
        <dbReference type="Rhea" id="RHEA:13517"/>
        <dbReference type="ChEBI" id="CHEBI:30616"/>
        <dbReference type="ChEBI" id="CHEBI:58369"/>
        <dbReference type="ChEBI" id="CHEBI:63528"/>
        <dbReference type="ChEBI" id="CHEBI:456216"/>
        <dbReference type="EC" id="2.7.4.9"/>
    </reaction>
</comment>
<dbReference type="GO" id="GO:0006235">
    <property type="term" value="P:dTTP biosynthetic process"/>
    <property type="evidence" value="ECO:0007669"/>
    <property type="project" value="UniProtKB-UniRule"/>
</dbReference>
<sequence>MAFLLAIEGADGAGKATATAAVVAHLAAQGLSACALSFPRYTDTVGGWALGEYLAERLPRAVSPQAAATLYALDRFESRAHLVDMAARHDVVVFDRYIASNMAYQAAQVPDGEAEALMTWIARLETGQFALPVPDLSVYLDTPLAVARTLIAQKRRRSYTDDTYDAYEADLGLQARVRANYAAMADAAMLGEWMTVETVAHAALRPPEMIAAEIADAVIGRLEG</sequence>
<keyword evidence="4 11" id="KW-0808">Transferase</keyword>
<comment type="similarity">
    <text evidence="1 11">Belongs to the thymidylate kinase family.</text>
</comment>
<keyword evidence="15" id="KW-1185">Reference proteome</keyword>
<evidence type="ECO:0000256" key="3">
    <source>
        <dbReference type="ARBA" id="ARBA00017144"/>
    </source>
</evidence>
<evidence type="ECO:0000259" key="12">
    <source>
        <dbReference type="Pfam" id="PF02223"/>
    </source>
</evidence>
<dbReference type="Proteomes" id="UP000436801">
    <property type="component" value="Unassembled WGS sequence"/>
</dbReference>
<evidence type="ECO:0000313" key="16">
    <source>
        <dbReference type="Proteomes" id="UP000436801"/>
    </source>
</evidence>
<dbReference type="InterPro" id="IPR018094">
    <property type="entry name" value="Thymidylate_kinase"/>
</dbReference>
<dbReference type="GO" id="GO:0006233">
    <property type="term" value="P:dTDP biosynthetic process"/>
    <property type="evidence" value="ECO:0007669"/>
    <property type="project" value="InterPro"/>
</dbReference>
<comment type="caution">
    <text evidence="11">Lacks conserved residue(s) required for the propagation of feature annotation.</text>
</comment>
<keyword evidence="5 11" id="KW-0545">Nucleotide biosynthesis</keyword>
<evidence type="ECO:0000256" key="5">
    <source>
        <dbReference type="ARBA" id="ARBA00022727"/>
    </source>
</evidence>
<evidence type="ECO:0000256" key="8">
    <source>
        <dbReference type="ARBA" id="ARBA00022840"/>
    </source>
</evidence>
<evidence type="ECO:0000256" key="11">
    <source>
        <dbReference type="HAMAP-Rule" id="MF_00165"/>
    </source>
</evidence>